<keyword evidence="5" id="KW-0378">Hydrolase</keyword>
<proteinExistence type="inferred from homology"/>
<comment type="caution">
    <text evidence="12">The sequence shown here is derived from an EMBL/GenBank/DDBJ whole genome shotgun (WGS) entry which is preliminary data.</text>
</comment>
<sequence length="795" mass="87391">MYSPLSPLSSRQPPDSPNDSTDFIALLSPGQTQTPHSPPSRRPHCHPFSLLSRHSRLLLLLLGTLLIIGSAAFVLSPLSSLSGHRQSEPPCTTRECVLTAAAMLANMNTSADPCEDFFEYSCGGWMSNNPIPDTKPSYTQFVKLTESNWRVVKDALESPYRADPVLTPEDATSNRNNFEKVQGLYASCMNETRIEELDNAPLTALLTILTAHLPLSTTADPNTTSPTKLFAALAALHNHRVASLFAMEVGQDDKNPTVNVLILGNDGLSLPSKEYYTNTEFVATLQQSVRNVLVKMGEVVAGGGNGTDADAAGRAERVVAFEKEVAEFTPSSTDLHEPTALYNPHTPVTLQELCPFPPWADYITSRLSSVSLPRTALTPSTTLIVQVPTYFTALSSLLARTNPHVLQDYLLWQLVVTFSNQLPGSYRHILDPLARLAGKKAAMERPRWQTCVAVVNEALGDVLGRWFVEKAFAGESKKAASDIVDLIKHSFATRLQSISWLDASTRQNAMAKIDSLVTKIGYADVVMQPTHMAQQYAAVKIDPTAYLANMVALSAWAVAHNMADLVRDVDRARWDMTPPTVNAYYSPPQNEIVFPAGILQPPFFHSTFPAYIAYGALGMVVGHELTHGFDSTGRKFDPHGKLHDWWSNATAVEFENRAQCFKDQYESWGVPGSDGVVHHIDGTLTMGENLADNGGLARAYEAWQLSLSQPNSAALNFLLPGFDTLTRTQMFFLASAQIWCAHDKPQIALRKILTNPHAPSKYRVWGMTSNSELFSQEFRCGKGARMNPVVKCSVW</sequence>
<evidence type="ECO:0000256" key="5">
    <source>
        <dbReference type="ARBA" id="ARBA00022801"/>
    </source>
</evidence>
<dbReference type="GO" id="GO:0046872">
    <property type="term" value="F:metal ion binding"/>
    <property type="evidence" value="ECO:0007669"/>
    <property type="project" value="UniProtKB-KW"/>
</dbReference>
<dbReference type="GO" id="GO:0016485">
    <property type="term" value="P:protein processing"/>
    <property type="evidence" value="ECO:0007669"/>
    <property type="project" value="TreeGrafter"/>
</dbReference>
<reference evidence="12 13" key="1">
    <citation type="journal article" date="2019" name="Sci. Rep.">
        <title>Comparative genomics of chytrid fungi reveal insights into the obligate biotrophic and pathogenic lifestyle of Synchytrium endobioticum.</title>
        <authorList>
            <person name="van de Vossenberg B.T.L.H."/>
            <person name="Warris S."/>
            <person name="Nguyen H.D.T."/>
            <person name="van Gent-Pelzer M.P.E."/>
            <person name="Joly D.L."/>
            <person name="van de Geest H.C."/>
            <person name="Bonants P.J.M."/>
            <person name="Smith D.S."/>
            <person name="Levesque C.A."/>
            <person name="van der Lee T.A.J."/>
        </authorList>
    </citation>
    <scope>NUCLEOTIDE SEQUENCE [LARGE SCALE GENOMIC DNA]</scope>
    <source>
        <strain evidence="12 13">CBS 809.83</strain>
    </source>
</reference>
<dbReference type="PROSITE" id="PS51885">
    <property type="entry name" value="NEPRILYSIN"/>
    <property type="match status" value="1"/>
</dbReference>
<keyword evidence="13" id="KW-1185">Reference proteome</keyword>
<comment type="similarity">
    <text evidence="2">Belongs to the peptidase M13 family.</text>
</comment>
<dbReference type="Proteomes" id="UP000318582">
    <property type="component" value="Unassembled WGS sequence"/>
</dbReference>
<dbReference type="GO" id="GO:0004222">
    <property type="term" value="F:metalloendopeptidase activity"/>
    <property type="evidence" value="ECO:0007669"/>
    <property type="project" value="InterPro"/>
</dbReference>
<evidence type="ECO:0008006" key="14">
    <source>
        <dbReference type="Google" id="ProtNLM"/>
    </source>
</evidence>
<dbReference type="PRINTS" id="PR00786">
    <property type="entry name" value="NEPRILYSIN"/>
</dbReference>
<evidence type="ECO:0000313" key="13">
    <source>
        <dbReference type="Proteomes" id="UP000318582"/>
    </source>
</evidence>
<dbReference type="AlphaFoldDB" id="A0A507DZN0"/>
<evidence type="ECO:0000256" key="8">
    <source>
        <dbReference type="SAM" id="MobiDB-lite"/>
    </source>
</evidence>
<dbReference type="InterPro" id="IPR018497">
    <property type="entry name" value="Peptidase_M13_C"/>
</dbReference>
<evidence type="ECO:0000256" key="1">
    <source>
        <dbReference type="ARBA" id="ARBA00001947"/>
    </source>
</evidence>
<dbReference type="InterPro" id="IPR000718">
    <property type="entry name" value="Peptidase_M13"/>
</dbReference>
<dbReference type="InterPro" id="IPR042089">
    <property type="entry name" value="Peptidase_M13_dom_2"/>
</dbReference>
<name>A0A507DZN0_9FUNG</name>
<protein>
    <recommendedName>
        <fullName evidence="14">Endothelin-converting enzyme</fullName>
    </recommendedName>
</protein>
<dbReference type="Gene3D" id="1.10.1380.10">
    <property type="entry name" value="Neutral endopeptidase , domain2"/>
    <property type="match status" value="1"/>
</dbReference>
<dbReference type="InterPro" id="IPR008753">
    <property type="entry name" value="Peptidase_M13_N"/>
</dbReference>
<keyword evidence="6" id="KW-0862">Zinc</keyword>
<keyword evidence="9" id="KW-0812">Transmembrane</keyword>
<keyword evidence="7" id="KW-0482">Metalloprotease</keyword>
<dbReference type="Pfam" id="PF01431">
    <property type="entry name" value="Peptidase_M13"/>
    <property type="match status" value="1"/>
</dbReference>
<comment type="cofactor">
    <cofactor evidence="1">
        <name>Zn(2+)</name>
        <dbReference type="ChEBI" id="CHEBI:29105"/>
    </cofactor>
</comment>
<keyword evidence="9" id="KW-0472">Membrane</keyword>
<dbReference type="PANTHER" id="PTHR11733">
    <property type="entry name" value="ZINC METALLOPROTEASE FAMILY M13 NEPRILYSIN-RELATED"/>
    <property type="match status" value="1"/>
</dbReference>
<dbReference type="InterPro" id="IPR024079">
    <property type="entry name" value="MetalloPept_cat_dom_sf"/>
</dbReference>
<accession>A0A507DZN0</accession>
<evidence type="ECO:0000256" key="2">
    <source>
        <dbReference type="ARBA" id="ARBA00007357"/>
    </source>
</evidence>
<keyword evidence="4" id="KW-0479">Metal-binding</keyword>
<evidence type="ECO:0000256" key="9">
    <source>
        <dbReference type="SAM" id="Phobius"/>
    </source>
</evidence>
<evidence type="ECO:0000313" key="12">
    <source>
        <dbReference type="EMBL" id="TPX56921.1"/>
    </source>
</evidence>
<evidence type="ECO:0000256" key="7">
    <source>
        <dbReference type="ARBA" id="ARBA00023049"/>
    </source>
</evidence>
<evidence type="ECO:0000259" key="11">
    <source>
        <dbReference type="Pfam" id="PF05649"/>
    </source>
</evidence>
<dbReference type="Pfam" id="PF05649">
    <property type="entry name" value="Peptidase_M13_N"/>
    <property type="match status" value="1"/>
</dbReference>
<dbReference type="EMBL" id="QEAQ01000062">
    <property type="protein sequence ID" value="TPX56921.1"/>
    <property type="molecule type" value="Genomic_DNA"/>
</dbReference>
<evidence type="ECO:0000256" key="3">
    <source>
        <dbReference type="ARBA" id="ARBA00022670"/>
    </source>
</evidence>
<organism evidence="12 13">
    <name type="scientific">Powellomyces hirtus</name>
    <dbReference type="NCBI Taxonomy" id="109895"/>
    <lineage>
        <taxon>Eukaryota</taxon>
        <taxon>Fungi</taxon>
        <taxon>Fungi incertae sedis</taxon>
        <taxon>Chytridiomycota</taxon>
        <taxon>Chytridiomycota incertae sedis</taxon>
        <taxon>Chytridiomycetes</taxon>
        <taxon>Spizellomycetales</taxon>
        <taxon>Powellomycetaceae</taxon>
        <taxon>Powellomyces</taxon>
    </lineage>
</organism>
<dbReference type="Gene3D" id="3.40.390.10">
    <property type="entry name" value="Collagenase (Catalytic Domain)"/>
    <property type="match status" value="1"/>
</dbReference>
<dbReference type="SUPFAM" id="SSF55486">
    <property type="entry name" value="Metalloproteases ('zincins'), catalytic domain"/>
    <property type="match status" value="1"/>
</dbReference>
<evidence type="ECO:0000259" key="10">
    <source>
        <dbReference type="Pfam" id="PF01431"/>
    </source>
</evidence>
<feature type="region of interest" description="Disordered" evidence="8">
    <location>
        <begin position="1"/>
        <end position="45"/>
    </location>
</feature>
<dbReference type="PANTHER" id="PTHR11733:SF167">
    <property type="entry name" value="FI17812P1-RELATED"/>
    <property type="match status" value="1"/>
</dbReference>
<evidence type="ECO:0000256" key="4">
    <source>
        <dbReference type="ARBA" id="ARBA00022723"/>
    </source>
</evidence>
<evidence type="ECO:0000256" key="6">
    <source>
        <dbReference type="ARBA" id="ARBA00022833"/>
    </source>
</evidence>
<keyword evidence="9" id="KW-1133">Transmembrane helix</keyword>
<feature type="compositionally biased region" description="Low complexity" evidence="8">
    <location>
        <begin position="1"/>
        <end position="13"/>
    </location>
</feature>
<dbReference type="GO" id="GO:0005886">
    <property type="term" value="C:plasma membrane"/>
    <property type="evidence" value="ECO:0007669"/>
    <property type="project" value="TreeGrafter"/>
</dbReference>
<feature type="domain" description="Peptidase M13 N-terminal" evidence="11">
    <location>
        <begin position="113"/>
        <end position="522"/>
    </location>
</feature>
<dbReference type="CDD" id="cd08662">
    <property type="entry name" value="M13"/>
    <property type="match status" value="1"/>
</dbReference>
<keyword evidence="3" id="KW-0645">Protease</keyword>
<feature type="domain" description="Peptidase M13 C-terminal" evidence="10">
    <location>
        <begin position="582"/>
        <end position="794"/>
    </location>
</feature>
<feature type="transmembrane region" description="Helical" evidence="9">
    <location>
        <begin position="57"/>
        <end position="78"/>
    </location>
</feature>
<dbReference type="STRING" id="109895.A0A507DZN0"/>
<gene>
    <name evidence="12" type="ORF">PhCBS80983_g04182</name>
</gene>